<gene>
    <name evidence="2" type="ORF">Tci_568996</name>
</gene>
<comment type="caution">
    <text evidence="2">The sequence shown here is derived from an EMBL/GenBank/DDBJ whole genome shotgun (WGS) entry which is preliminary data.</text>
</comment>
<evidence type="ECO:0000313" key="2">
    <source>
        <dbReference type="EMBL" id="GEZ97023.1"/>
    </source>
</evidence>
<proteinExistence type="predicted"/>
<sequence length="232" mass="25245">MFGLKLKPCGLTNLVGTIVFGKLSAINDGFVDSLPVAVCSKIANSFLLFTHGELITIFGAVVKPSLDKLSALSWIYDALAVRGLPAGAEALLTRIPHYPLQFITQLIYPRQQTYDQIRDHGWVRGLADQEHVHLEAHRLDSMTYGQPLSIERWFSGLSSEDQGLELNVSNNSGSITNDRESSVPGSTQEESCSAIRFSNDRGLVSCTFSSAGSVAEFSFLFSYRVNGHGSAA</sequence>
<reference evidence="2" key="1">
    <citation type="journal article" date="2019" name="Sci. Rep.">
        <title>Draft genome of Tanacetum cinerariifolium, the natural source of mosquito coil.</title>
        <authorList>
            <person name="Yamashiro T."/>
            <person name="Shiraishi A."/>
            <person name="Satake H."/>
            <person name="Nakayama K."/>
        </authorList>
    </citation>
    <scope>NUCLEOTIDE SEQUENCE</scope>
</reference>
<organism evidence="2">
    <name type="scientific">Tanacetum cinerariifolium</name>
    <name type="common">Dalmatian daisy</name>
    <name type="synonym">Chrysanthemum cinerariifolium</name>
    <dbReference type="NCBI Taxonomy" id="118510"/>
    <lineage>
        <taxon>Eukaryota</taxon>
        <taxon>Viridiplantae</taxon>
        <taxon>Streptophyta</taxon>
        <taxon>Embryophyta</taxon>
        <taxon>Tracheophyta</taxon>
        <taxon>Spermatophyta</taxon>
        <taxon>Magnoliopsida</taxon>
        <taxon>eudicotyledons</taxon>
        <taxon>Gunneridae</taxon>
        <taxon>Pentapetalae</taxon>
        <taxon>asterids</taxon>
        <taxon>campanulids</taxon>
        <taxon>Asterales</taxon>
        <taxon>Asteraceae</taxon>
        <taxon>Asteroideae</taxon>
        <taxon>Anthemideae</taxon>
        <taxon>Anthemidinae</taxon>
        <taxon>Tanacetum</taxon>
    </lineage>
</organism>
<protein>
    <submittedName>
        <fullName evidence="2">Uncharacterized protein</fullName>
    </submittedName>
</protein>
<dbReference type="EMBL" id="BKCJ010349362">
    <property type="protein sequence ID" value="GEZ97023.1"/>
    <property type="molecule type" value="Genomic_DNA"/>
</dbReference>
<accession>A0A699IYM1</accession>
<name>A0A699IYM1_TANCI</name>
<feature type="region of interest" description="Disordered" evidence="1">
    <location>
        <begin position="168"/>
        <end position="188"/>
    </location>
</feature>
<dbReference type="AlphaFoldDB" id="A0A699IYM1"/>
<evidence type="ECO:0000256" key="1">
    <source>
        <dbReference type="SAM" id="MobiDB-lite"/>
    </source>
</evidence>